<protein>
    <submittedName>
        <fullName evidence="1">MFS-type transporter YdeR</fullName>
    </submittedName>
</protein>
<evidence type="ECO:0000313" key="1">
    <source>
        <dbReference type="EMBL" id="KAH9480114.1"/>
    </source>
</evidence>
<reference evidence="1" key="1">
    <citation type="submission" date="2021-10" db="EMBL/GenBank/DDBJ databases">
        <title>Psilocybe cubensis genome.</title>
        <authorList>
            <person name="Mckernan K.J."/>
            <person name="Crawford S."/>
            <person name="Trippe A."/>
            <person name="Kane L.T."/>
            <person name="Mclaughlin S."/>
        </authorList>
    </citation>
    <scope>NUCLEOTIDE SEQUENCE</scope>
    <source>
        <strain evidence="1">MGC-MH-2018</strain>
    </source>
</reference>
<evidence type="ECO:0000313" key="2">
    <source>
        <dbReference type="Proteomes" id="UP000664032"/>
    </source>
</evidence>
<accession>A0ACB8GWZ5</accession>
<organism evidence="1 2">
    <name type="scientific">Psilocybe cubensis</name>
    <name type="common">Psychedelic mushroom</name>
    <name type="synonym">Stropharia cubensis</name>
    <dbReference type="NCBI Taxonomy" id="181762"/>
    <lineage>
        <taxon>Eukaryota</taxon>
        <taxon>Fungi</taxon>
        <taxon>Dikarya</taxon>
        <taxon>Basidiomycota</taxon>
        <taxon>Agaricomycotina</taxon>
        <taxon>Agaricomycetes</taxon>
        <taxon>Agaricomycetidae</taxon>
        <taxon>Agaricales</taxon>
        <taxon>Agaricineae</taxon>
        <taxon>Strophariaceae</taxon>
        <taxon>Psilocybe</taxon>
    </lineage>
</organism>
<comment type="caution">
    <text evidence="1">The sequence shown here is derived from an EMBL/GenBank/DDBJ whole genome shotgun (WGS) entry which is preliminary data.</text>
</comment>
<dbReference type="EMBL" id="JAFIQS020000006">
    <property type="protein sequence ID" value="KAH9480114.1"/>
    <property type="molecule type" value="Genomic_DNA"/>
</dbReference>
<gene>
    <name evidence="1" type="ORF">JR316_0006711</name>
</gene>
<dbReference type="Proteomes" id="UP000664032">
    <property type="component" value="Unassembled WGS sequence"/>
</dbReference>
<proteinExistence type="predicted"/>
<keyword evidence="2" id="KW-1185">Reference proteome</keyword>
<sequence length="435" mass="47492">MAPVKMDNKPTLCACKTDSYDASKTIAATYPTKDLWIFSIPLHLRYNPDKPFGFSYVKTLLYSVTTTLIVANLYYCQPLLIQMSQSFEASYEEVSRIPTCVQAGYAVGLFLICPLGDSVRRRQLVLGLILCTTLLSIGLAVTRDVIVFEVLSFFVGLANVAPQILIPLVAEIAPQEIRAFAFSLTLTGLMFGILLARVVAGLVAEFFPWRVVYYAAIIIQALVLTGLYFTLPDYPAKGADPPSWRLHWSTLVLAVTEPIAVQVILINIGASACFSYYWVTLTFLLGGPPYNYSTVVIGLFGLLGMAGVAAGPISGRLVDHIRPWHSLLLSITLLLVFQAVQVVAGGIHISAVIVSCFGLDFVQQIQTVALATYIFSISIAAISRLNALYMISFYVGQIIGSSVGTAIFIRYGWRASALFGLGLYGFQLCVVQNEE</sequence>
<name>A0ACB8GWZ5_PSICU</name>